<keyword evidence="4" id="KW-1185">Reference proteome</keyword>
<reference evidence="3 4" key="1">
    <citation type="journal article" date="2018" name="Sci. Data">
        <title>The draft genome sequence of cork oak.</title>
        <authorList>
            <person name="Ramos A.M."/>
            <person name="Usie A."/>
            <person name="Barbosa P."/>
            <person name="Barros P.M."/>
            <person name="Capote T."/>
            <person name="Chaves I."/>
            <person name="Simoes F."/>
            <person name="Abreu I."/>
            <person name="Carrasquinho I."/>
            <person name="Faro C."/>
            <person name="Guimaraes J.B."/>
            <person name="Mendonca D."/>
            <person name="Nobrega F."/>
            <person name="Rodrigues L."/>
            <person name="Saibo N.J.M."/>
            <person name="Varela M.C."/>
            <person name="Egas C."/>
            <person name="Matos J."/>
            <person name="Miguel C.M."/>
            <person name="Oliveira M.M."/>
            <person name="Ricardo C.P."/>
            <person name="Goncalves S."/>
        </authorList>
    </citation>
    <scope>NUCLEOTIDE SEQUENCE [LARGE SCALE GENOMIC DNA]</scope>
    <source>
        <strain evidence="4">cv. HL8</strain>
    </source>
</reference>
<dbReference type="Pfam" id="PF03107">
    <property type="entry name" value="C1_2"/>
    <property type="match status" value="4"/>
</dbReference>
<dbReference type="InterPro" id="IPR046349">
    <property type="entry name" value="C1-like_sf"/>
</dbReference>
<dbReference type="Proteomes" id="UP000237347">
    <property type="component" value="Unassembled WGS sequence"/>
</dbReference>
<dbReference type="AlphaFoldDB" id="A0AAW0LDN2"/>
<proteinExistence type="predicted"/>
<keyword evidence="1" id="KW-0677">Repeat</keyword>
<comment type="caution">
    <text evidence="3">The sequence shown here is derived from an EMBL/GenBank/DDBJ whole genome shotgun (WGS) entry which is preliminary data.</text>
</comment>
<evidence type="ECO:0000259" key="2">
    <source>
        <dbReference type="Pfam" id="PF03107"/>
    </source>
</evidence>
<dbReference type="PANTHER" id="PTHR32410:SF163">
    <property type="entry name" value="DC1 DOMAIN-CONTAINING PROTEIN"/>
    <property type="match status" value="1"/>
</dbReference>
<feature type="domain" description="DC1" evidence="2">
    <location>
        <begin position="9"/>
        <end position="52"/>
    </location>
</feature>
<accession>A0AAW0LDN2</accession>
<dbReference type="PANTHER" id="PTHR32410">
    <property type="entry name" value="CYSTEINE/HISTIDINE-RICH C1 DOMAIN FAMILY PROTEIN"/>
    <property type="match status" value="1"/>
</dbReference>
<protein>
    <recommendedName>
        <fullName evidence="2">DC1 domain-containing protein</fullName>
    </recommendedName>
</protein>
<dbReference type="InterPro" id="IPR053192">
    <property type="entry name" value="Vacuole_Formation_Reg"/>
</dbReference>
<dbReference type="SUPFAM" id="SSF57889">
    <property type="entry name" value="Cysteine-rich domain"/>
    <property type="match status" value="2"/>
</dbReference>
<organism evidence="3 4">
    <name type="scientific">Quercus suber</name>
    <name type="common">Cork oak</name>
    <dbReference type="NCBI Taxonomy" id="58331"/>
    <lineage>
        <taxon>Eukaryota</taxon>
        <taxon>Viridiplantae</taxon>
        <taxon>Streptophyta</taxon>
        <taxon>Embryophyta</taxon>
        <taxon>Tracheophyta</taxon>
        <taxon>Spermatophyta</taxon>
        <taxon>Magnoliopsida</taxon>
        <taxon>eudicotyledons</taxon>
        <taxon>Gunneridae</taxon>
        <taxon>Pentapetalae</taxon>
        <taxon>rosids</taxon>
        <taxon>fabids</taxon>
        <taxon>Fagales</taxon>
        <taxon>Fagaceae</taxon>
        <taxon>Quercus</taxon>
    </lineage>
</organism>
<evidence type="ECO:0000313" key="4">
    <source>
        <dbReference type="Proteomes" id="UP000237347"/>
    </source>
</evidence>
<sequence>MGLQHFSDDHPLIFNEVEVDYCTCNGCDEKIPAKNSCYSCRKCNFDLHPSCAELTRELQHPLHSKHPLILHKTPPYDEGTCTCKICDEPCKRRRFVYHCPLCKFDAHVKCVLFSLSIETEIHNHSLTLFGKFITFICDLCGKEGKSMPYLCDSIICGFWAHRKCASLPRMVKCMRHKHPLILTNSIKDDHSEHRVCQLCVKHIDTNHGVYYCSTCDYVAHLDCATDKNGMDENFMRESKGKKPAELTNMLKFEDLELDEFTNELSYSVQKTKMTQVNIIAIFVKKNETTQNIGSTIVKNVVILLIPNNPAEAFHQIERDILSRIIKLLASRLQL</sequence>
<feature type="domain" description="DC1" evidence="2">
    <location>
        <begin position="61"/>
        <end position="111"/>
    </location>
</feature>
<evidence type="ECO:0000256" key="1">
    <source>
        <dbReference type="ARBA" id="ARBA00022737"/>
    </source>
</evidence>
<dbReference type="EMBL" id="PKMF04000127">
    <property type="protein sequence ID" value="KAK7848406.1"/>
    <property type="molecule type" value="Genomic_DNA"/>
</dbReference>
<gene>
    <name evidence="3" type="ORF">CFP56_005034</name>
</gene>
<evidence type="ECO:0000313" key="3">
    <source>
        <dbReference type="EMBL" id="KAK7848406.1"/>
    </source>
</evidence>
<dbReference type="InterPro" id="IPR004146">
    <property type="entry name" value="DC1"/>
</dbReference>
<name>A0AAW0LDN2_QUESU</name>
<feature type="domain" description="DC1" evidence="2">
    <location>
        <begin position="121"/>
        <end position="165"/>
    </location>
</feature>
<feature type="domain" description="DC1" evidence="2">
    <location>
        <begin position="175"/>
        <end position="224"/>
    </location>
</feature>